<organism evidence="1 2">
    <name type="scientific">Microbacterium kyungheense</name>
    <dbReference type="NCBI Taxonomy" id="1263636"/>
    <lineage>
        <taxon>Bacteria</taxon>
        <taxon>Bacillati</taxon>
        <taxon>Actinomycetota</taxon>
        <taxon>Actinomycetes</taxon>
        <taxon>Micrococcales</taxon>
        <taxon>Microbacteriaceae</taxon>
        <taxon>Microbacterium</taxon>
    </lineage>
</organism>
<sequence>MHEHIESLIIAAGEALRRAERRLSETEPRRRRPRTARTTYIPVRRDAATLHLVH</sequence>
<keyword evidence="2" id="KW-1185">Reference proteome</keyword>
<proteinExistence type="predicted"/>
<protein>
    <submittedName>
        <fullName evidence="1">Uncharacterized protein</fullName>
    </submittedName>
</protein>
<evidence type="ECO:0000313" key="2">
    <source>
        <dbReference type="Proteomes" id="UP000320235"/>
    </source>
</evidence>
<dbReference type="RefSeq" id="WP_185843131.1">
    <property type="nucleotide sequence ID" value="NZ_BAABLH010000006.1"/>
</dbReference>
<evidence type="ECO:0000313" key="1">
    <source>
        <dbReference type="EMBL" id="TQM23803.1"/>
    </source>
</evidence>
<dbReference type="EMBL" id="VFPE01000005">
    <property type="protein sequence ID" value="TQM23803.1"/>
    <property type="molecule type" value="Genomic_DNA"/>
</dbReference>
<reference evidence="1 2" key="1">
    <citation type="submission" date="2019-06" db="EMBL/GenBank/DDBJ databases">
        <title>Sequencing the genomes of 1000 actinobacteria strains.</title>
        <authorList>
            <person name="Klenk H.-P."/>
        </authorList>
    </citation>
    <scope>NUCLEOTIDE SEQUENCE [LARGE SCALE GENOMIC DNA]</scope>
    <source>
        <strain evidence="1 2">DSM 105492</strain>
    </source>
</reference>
<comment type="caution">
    <text evidence="1">The sequence shown here is derived from an EMBL/GenBank/DDBJ whole genome shotgun (WGS) entry which is preliminary data.</text>
</comment>
<name>A0A543EQG2_9MICO</name>
<dbReference type="AlphaFoldDB" id="A0A543EQG2"/>
<accession>A0A543EQG2</accession>
<gene>
    <name evidence="1" type="ORF">FB391_3193</name>
</gene>
<dbReference type="Proteomes" id="UP000320235">
    <property type="component" value="Unassembled WGS sequence"/>
</dbReference>